<dbReference type="RefSeq" id="WP_147094145.1">
    <property type="nucleotide sequence ID" value="NZ_BJVC01000005.1"/>
</dbReference>
<evidence type="ECO:0000256" key="2">
    <source>
        <dbReference type="ARBA" id="ARBA00014472"/>
    </source>
</evidence>
<protein>
    <recommendedName>
        <fullName evidence="2">Probable branched-chain-amino-acid aminotransferase</fullName>
    </recommendedName>
</protein>
<dbReference type="GO" id="GO:0008483">
    <property type="term" value="F:transaminase activity"/>
    <property type="evidence" value="ECO:0007669"/>
    <property type="project" value="UniProtKB-KW"/>
</dbReference>
<proteinExistence type="inferred from homology"/>
<dbReference type="OrthoDB" id="9805628at2"/>
<dbReference type="PANTHER" id="PTHR42743:SF2">
    <property type="entry name" value="AMINODEOXYCHORISMATE LYASE"/>
    <property type="match status" value="1"/>
</dbReference>
<organism evidence="3 4">
    <name type="scientific">Swaminathania salitolerans</name>
    <dbReference type="NCBI Taxonomy" id="182838"/>
    <lineage>
        <taxon>Bacteria</taxon>
        <taxon>Pseudomonadati</taxon>
        <taxon>Pseudomonadota</taxon>
        <taxon>Alphaproteobacteria</taxon>
        <taxon>Acetobacterales</taxon>
        <taxon>Acetobacteraceae</taxon>
        <taxon>Swaminathania</taxon>
    </lineage>
</organism>
<dbReference type="InterPro" id="IPR043132">
    <property type="entry name" value="BCAT-like_C"/>
</dbReference>
<comment type="caution">
    <text evidence="3">The sequence shown here is derived from an EMBL/GenBank/DDBJ whole genome shotgun (WGS) entry which is preliminary data.</text>
</comment>
<dbReference type="GO" id="GO:0005829">
    <property type="term" value="C:cytosol"/>
    <property type="evidence" value="ECO:0007669"/>
    <property type="project" value="TreeGrafter"/>
</dbReference>
<dbReference type="Pfam" id="PF01063">
    <property type="entry name" value="Aminotran_4"/>
    <property type="match status" value="1"/>
</dbReference>
<dbReference type="SUPFAM" id="SSF56752">
    <property type="entry name" value="D-aminoacid aminotransferase-like PLP-dependent enzymes"/>
    <property type="match status" value="1"/>
</dbReference>
<accession>A0A511BRF0</accession>
<gene>
    <name evidence="3" type="ORF">SSA02_20790</name>
</gene>
<evidence type="ECO:0000313" key="4">
    <source>
        <dbReference type="Proteomes" id="UP000321405"/>
    </source>
</evidence>
<keyword evidence="4" id="KW-1185">Reference proteome</keyword>
<keyword evidence="3" id="KW-0808">Transferase</keyword>
<sequence length="267" mass="28724">MKAWLDDRIIPGETAQVAASDRGLLLGDGIFETMRLAAGHVARLEDHLARLAEGAALLRLPLPPKPVLRRAVCRVIAENGASSGALRLTLTRGPGPRGLLPPSEPRPTLLVTQTPPMADPGPCRLMPSRYRRDGNSPLSRIKHLNYLPQILARIEAGEAGFDDALLMSQDGTHLAEASAANLVVLTQDGLVTPPLSDGALCGLARARLLETGHCREGRLDLEALESARAAWLVNALALRRVQSVGRVSLDDAPEWSDRMRETLYGDA</sequence>
<dbReference type="InterPro" id="IPR001544">
    <property type="entry name" value="Aminotrans_IV"/>
</dbReference>
<dbReference type="InterPro" id="IPR043131">
    <property type="entry name" value="BCAT-like_N"/>
</dbReference>
<dbReference type="PANTHER" id="PTHR42743">
    <property type="entry name" value="AMINO-ACID AMINOTRANSFERASE"/>
    <property type="match status" value="1"/>
</dbReference>
<dbReference type="GO" id="GO:0008153">
    <property type="term" value="P:4-aminobenzoate biosynthetic process"/>
    <property type="evidence" value="ECO:0007669"/>
    <property type="project" value="TreeGrafter"/>
</dbReference>
<keyword evidence="3" id="KW-0032">Aminotransferase</keyword>
<dbReference type="Proteomes" id="UP000321405">
    <property type="component" value="Unassembled WGS sequence"/>
</dbReference>
<evidence type="ECO:0000256" key="1">
    <source>
        <dbReference type="ARBA" id="ARBA00009320"/>
    </source>
</evidence>
<dbReference type="Gene3D" id="3.20.10.10">
    <property type="entry name" value="D-amino Acid Aminotransferase, subunit A, domain 2"/>
    <property type="match status" value="1"/>
</dbReference>
<dbReference type="InterPro" id="IPR036038">
    <property type="entry name" value="Aminotransferase-like"/>
</dbReference>
<dbReference type="AlphaFoldDB" id="A0A511BRF0"/>
<name>A0A511BRF0_9PROT</name>
<dbReference type="Gene3D" id="3.30.470.10">
    <property type="match status" value="1"/>
</dbReference>
<dbReference type="GO" id="GO:0008696">
    <property type="term" value="F:4-amino-4-deoxychorismate lyase activity"/>
    <property type="evidence" value="ECO:0007669"/>
    <property type="project" value="TreeGrafter"/>
</dbReference>
<comment type="similarity">
    <text evidence="1">Belongs to the class-IV pyridoxal-phosphate-dependent aminotransferase family.</text>
</comment>
<dbReference type="InterPro" id="IPR050571">
    <property type="entry name" value="Class-IV_PLP-Dep_Aminotrnsfr"/>
</dbReference>
<evidence type="ECO:0000313" key="3">
    <source>
        <dbReference type="EMBL" id="GEL02916.1"/>
    </source>
</evidence>
<dbReference type="EMBL" id="BJVC01000005">
    <property type="protein sequence ID" value="GEL02916.1"/>
    <property type="molecule type" value="Genomic_DNA"/>
</dbReference>
<reference evidence="3 4" key="1">
    <citation type="submission" date="2019-07" db="EMBL/GenBank/DDBJ databases">
        <title>Whole genome shotgun sequence of Swaminathania salitolerans NBRC 104436.</title>
        <authorList>
            <person name="Hosoyama A."/>
            <person name="Uohara A."/>
            <person name="Ohji S."/>
            <person name="Ichikawa N."/>
        </authorList>
    </citation>
    <scope>NUCLEOTIDE SEQUENCE [LARGE SCALE GENOMIC DNA]</scope>
    <source>
        <strain evidence="3 4">NBRC 104436</strain>
    </source>
</reference>